<keyword evidence="2 3" id="KW-0067">ATP-binding</keyword>
<name>A0A914YNT7_9BILA</name>
<protein>
    <submittedName>
        <fullName evidence="6">ATPase AAA-type core domain-containing protein</fullName>
    </submittedName>
</protein>
<reference evidence="6" key="1">
    <citation type="submission" date="2022-11" db="UniProtKB">
        <authorList>
            <consortium name="WormBaseParasite"/>
        </authorList>
    </citation>
    <scope>IDENTIFICATION</scope>
</reference>
<keyword evidence="1 3" id="KW-0547">Nucleotide-binding</keyword>
<dbReference type="PROSITE" id="PS00674">
    <property type="entry name" value="AAA"/>
    <property type="match status" value="1"/>
</dbReference>
<dbReference type="WBParaSite" id="PSU_v2.g2518.t1">
    <property type="protein sequence ID" value="PSU_v2.g2518.t1"/>
    <property type="gene ID" value="PSU_v2.g2518"/>
</dbReference>
<dbReference type="Gene3D" id="1.10.8.60">
    <property type="match status" value="1"/>
</dbReference>
<dbReference type="InterPro" id="IPR003960">
    <property type="entry name" value="ATPase_AAA_CS"/>
</dbReference>
<dbReference type="Gene3D" id="3.40.50.300">
    <property type="entry name" value="P-loop containing nucleotide triphosphate hydrolases"/>
    <property type="match status" value="1"/>
</dbReference>
<dbReference type="Pfam" id="PF00004">
    <property type="entry name" value="AAA"/>
    <property type="match status" value="1"/>
</dbReference>
<evidence type="ECO:0000313" key="5">
    <source>
        <dbReference type="Proteomes" id="UP000887577"/>
    </source>
</evidence>
<dbReference type="GO" id="GO:0005524">
    <property type="term" value="F:ATP binding"/>
    <property type="evidence" value="ECO:0007669"/>
    <property type="project" value="UniProtKB-KW"/>
</dbReference>
<proteinExistence type="inferred from homology"/>
<comment type="similarity">
    <text evidence="3">Belongs to the AAA ATPase family.</text>
</comment>
<evidence type="ECO:0000256" key="3">
    <source>
        <dbReference type="RuleBase" id="RU003651"/>
    </source>
</evidence>
<dbReference type="InterPro" id="IPR003959">
    <property type="entry name" value="ATPase_AAA_core"/>
</dbReference>
<evidence type="ECO:0000259" key="4">
    <source>
        <dbReference type="Pfam" id="PF00004"/>
    </source>
</evidence>
<feature type="domain" description="ATPase AAA-type core" evidence="4">
    <location>
        <begin position="3"/>
        <end position="53"/>
    </location>
</feature>
<dbReference type="SUPFAM" id="SSF52540">
    <property type="entry name" value="P-loop containing nucleoside triphosphate hydrolases"/>
    <property type="match status" value="1"/>
</dbReference>
<accession>A0A914YNT7</accession>
<dbReference type="PANTHER" id="PTHR23073">
    <property type="entry name" value="26S PROTEASOME REGULATORY SUBUNIT"/>
    <property type="match status" value="1"/>
</dbReference>
<dbReference type="InterPro" id="IPR050221">
    <property type="entry name" value="26S_Proteasome_ATPase"/>
</dbReference>
<dbReference type="AlphaFoldDB" id="A0A914YNT7"/>
<dbReference type="InterPro" id="IPR027417">
    <property type="entry name" value="P-loop_NTPase"/>
</dbReference>
<dbReference type="Proteomes" id="UP000887577">
    <property type="component" value="Unplaced"/>
</dbReference>
<organism evidence="5 6">
    <name type="scientific">Panagrolaimus superbus</name>
    <dbReference type="NCBI Taxonomy" id="310955"/>
    <lineage>
        <taxon>Eukaryota</taxon>
        <taxon>Metazoa</taxon>
        <taxon>Ecdysozoa</taxon>
        <taxon>Nematoda</taxon>
        <taxon>Chromadorea</taxon>
        <taxon>Rhabditida</taxon>
        <taxon>Tylenchina</taxon>
        <taxon>Panagrolaimomorpha</taxon>
        <taxon>Panagrolaimoidea</taxon>
        <taxon>Panagrolaimidae</taxon>
        <taxon>Panagrolaimus</taxon>
    </lineage>
</organism>
<dbReference type="GO" id="GO:0016887">
    <property type="term" value="F:ATP hydrolysis activity"/>
    <property type="evidence" value="ECO:0007669"/>
    <property type="project" value="InterPro"/>
</dbReference>
<evidence type="ECO:0000256" key="1">
    <source>
        <dbReference type="ARBA" id="ARBA00022741"/>
    </source>
</evidence>
<evidence type="ECO:0000313" key="6">
    <source>
        <dbReference type="WBParaSite" id="PSU_v2.g2518.t1"/>
    </source>
</evidence>
<evidence type="ECO:0000256" key="2">
    <source>
        <dbReference type="ARBA" id="ARBA00022840"/>
    </source>
</evidence>
<sequence>MAEECAPWIVFLDEIDAVGTKRFDTLFIIMATNRIDSLDPALIRPGRNDRKIELLKPDEKTKMKILSLHISEMTLAKDVKFERIVSKEPEISWADFRAIYTEAGMLAHPAHRKVVYIDDFDRRIKNVIYSKKCGVILCVIFF</sequence>
<keyword evidence="5" id="KW-1185">Reference proteome</keyword>